<dbReference type="AlphaFoldDB" id="A0A1I7XVV8"/>
<sequence length="65" mass="7395">MSLLHHTRITEAIRLLRNDDVNKISVNVRRKTPDRVATIISWKNLDDLETIIMLNAGLPSLFPAS</sequence>
<protein>
    <submittedName>
        <fullName evidence="2">Kinesin motor domain-containing protein</fullName>
    </submittedName>
</protein>
<accession>A0A1I7XVV8</accession>
<organism evidence="1 2">
    <name type="scientific">Heterorhabditis bacteriophora</name>
    <name type="common">Entomopathogenic nematode worm</name>
    <dbReference type="NCBI Taxonomy" id="37862"/>
    <lineage>
        <taxon>Eukaryota</taxon>
        <taxon>Metazoa</taxon>
        <taxon>Ecdysozoa</taxon>
        <taxon>Nematoda</taxon>
        <taxon>Chromadorea</taxon>
        <taxon>Rhabditida</taxon>
        <taxon>Rhabditina</taxon>
        <taxon>Rhabditomorpha</taxon>
        <taxon>Strongyloidea</taxon>
        <taxon>Heterorhabditidae</taxon>
        <taxon>Heterorhabditis</taxon>
    </lineage>
</organism>
<evidence type="ECO:0000313" key="1">
    <source>
        <dbReference type="Proteomes" id="UP000095283"/>
    </source>
</evidence>
<keyword evidence="1" id="KW-1185">Reference proteome</keyword>
<dbReference type="Proteomes" id="UP000095283">
    <property type="component" value="Unplaced"/>
</dbReference>
<name>A0A1I7XVV8_HETBA</name>
<dbReference type="WBParaSite" id="Hba_21512">
    <property type="protein sequence ID" value="Hba_21512"/>
    <property type="gene ID" value="Hba_21512"/>
</dbReference>
<proteinExistence type="predicted"/>
<reference evidence="2" key="1">
    <citation type="submission" date="2016-11" db="UniProtKB">
        <authorList>
            <consortium name="WormBaseParasite"/>
        </authorList>
    </citation>
    <scope>IDENTIFICATION</scope>
</reference>
<evidence type="ECO:0000313" key="2">
    <source>
        <dbReference type="WBParaSite" id="Hba_21512"/>
    </source>
</evidence>